<proteinExistence type="predicted"/>
<dbReference type="RefSeq" id="XP_022236713.1">
    <property type="nucleotide sequence ID" value="XM_022381005.1"/>
</dbReference>
<accession>A0ABM1RZA8</accession>
<dbReference type="InterPro" id="IPR027272">
    <property type="entry name" value="Piezo"/>
</dbReference>
<keyword evidence="1" id="KW-1133">Transmembrane helix</keyword>
<feature type="non-terminal residue" evidence="4">
    <location>
        <position position="116"/>
    </location>
</feature>
<protein>
    <submittedName>
        <fullName evidence="4">Piezo-type mechanosensitive ion channel component-like</fullName>
    </submittedName>
</protein>
<organism evidence="3 4">
    <name type="scientific">Limulus polyphemus</name>
    <name type="common">Atlantic horseshoe crab</name>
    <dbReference type="NCBI Taxonomy" id="6850"/>
    <lineage>
        <taxon>Eukaryota</taxon>
        <taxon>Metazoa</taxon>
        <taxon>Ecdysozoa</taxon>
        <taxon>Arthropoda</taxon>
        <taxon>Chelicerata</taxon>
        <taxon>Merostomata</taxon>
        <taxon>Xiphosura</taxon>
        <taxon>Limulidae</taxon>
        <taxon>Limulus</taxon>
    </lineage>
</organism>
<gene>
    <name evidence="4" type="primary">LOC111084236</name>
</gene>
<feature type="transmembrane region" description="Helical" evidence="1">
    <location>
        <begin position="12"/>
        <end position="30"/>
    </location>
</feature>
<name>A0ABM1RZA8_LIMPO</name>
<keyword evidence="3" id="KW-1185">Reference proteome</keyword>
<dbReference type="InterPro" id="IPR056769">
    <property type="entry name" value="Piezo_TM1-24"/>
</dbReference>
<evidence type="ECO:0000313" key="3">
    <source>
        <dbReference type="Proteomes" id="UP000694941"/>
    </source>
</evidence>
<evidence type="ECO:0000313" key="4">
    <source>
        <dbReference type="RefSeq" id="XP_022236713.1"/>
    </source>
</evidence>
<dbReference type="PANTHER" id="PTHR47049:SF2">
    <property type="entry name" value="PIEZO-TYPE MECHANOSENSITIVE ION CHANNEL HOMOLOG"/>
    <property type="match status" value="1"/>
</dbReference>
<dbReference type="GeneID" id="111084236"/>
<keyword evidence="1" id="KW-0472">Membrane</keyword>
<keyword evidence="1" id="KW-0812">Transmembrane</keyword>
<dbReference type="PANTHER" id="PTHR47049">
    <property type="entry name" value="PIEZO-TYPE MECHANOSENSITIVE ION CHANNEL HOMOLOG"/>
    <property type="match status" value="1"/>
</dbReference>
<reference evidence="4" key="1">
    <citation type="submission" date="2025-08" db="UniProtKB">
        <authorList>
            <consortium name="RefSeq"/>
        </authorList>
    </citation>
    <scope>IDENTIFICATION</scope>
    <source>
        <tissue evidence="4">Muscle</tissue>
    </source>
</reference>
<feature type="domain" description="Piezo TM1-24" evidence="2">
    <location>
        <begin position="1"/>
        <end position="91"/>
    </location>
</feature>
<evidence type="ECO:0000259" key="2">
    <source>
        <dbReference type="Pfam" id="PF24871"/>
    </source>
</evidence>
<dbReference type="Pfam" id="PF24871">
    <property type="entry name" value="Piezo_TM1-24"/>
    <property type="match status" value="1"/>
</dbReference>
<evidence type="ECO:0000256" key="1">
    <source>
        <dbReference type="SAM" id="Phobius"/>
    </source>
</evidence>
<sequence>MMPNSRQACLRSSPFLVLYAEALLVMQYIYGLDLNDSELPDKIETVNLAQIGLVKYYNLSYQPLLVKILYTVMFWVTLRQYVEEKRQEANRDIAEGVMMEPFNISYSTSQPGVPRP</sequence>
<feature type="transmembrane region" description="Helical" evidence="1">
    <location>
        <begin position="64"/>
        <end position="82"/>
    </location>
</feature>
<dbReference type="Proteomes" id="UP000694941">
    <property type="component" value="Unplaced"/>
</dbReference>